<evidence type="ECO:0000256" key="3">
    <source>
        <dbReference type="ARBA" id="ARBA00022525"/>
    </source>
</evidence>
<evidence type="ECO:0000256" key="6">
    <source>
        <dbReference type="ARBA" id="ARBA00023098"/>
    </source>
</evidence>
<dbReference type="STRING" id="1380566.A0A179F2Z6"/>
<accession>A0A179F2Z6</accession>
<dbReference type="EMBL" id="LSBJ02000002">
    <property type="protein sequence ID" value="OAQ59523.1"/>
    <property type="molecule type" value="Genomic_DNA"/>
</dbReference>
<evidence type="ECO:0000256" key="4">
    <source>
        <dbReference type="ARBA" id="ARBA00022729"/>
    </source>
</evidence>
<dbReference type="SUPFAM" id="SSF53474">
    <property type="entry name" value="alpha/beta-Hydrolases"/>
    <property type="match status" value="1"/>
</dbReference>
<feature type="domain" description="Carboxylesterase type B" evidence="9">
    <location>
        <begin position="36"/>
        <end position="538"/>
    </location>
</feature>
<evidence type="ECO:0000313" key="11">
    <source>
        <dbReference type="Proteomes" id="UP000078397"/>
    </source>
</evidence>
<keyword evidence="11" id="KW-1185">Reference proteome</keyword>
<dbReference type="FunFam" id="3.40.50.1820:FF:000213">
    <property type="entry name" value="Carboxylic ester hydrolase"/>
    <property type="match status" value="1"/>
</dbReference>
<proteinExistence type="inferred from homology"/>
<protein>
    <recommendedName>
        <fullName evidence="8">Carboxylic ester hydrolase</fullName>
        <ecNumber evidence="8">3.1.1.-</ecNumber>
    </recommendedName>
</protein>
<evidence type="ECO:0000256" key="7">
    <source>
        <dbReference type="ARBA" id="ARBA00023180"/>
    </source>
</evidence>
<name>A0A179F2Z6_METCM</name>
<organism evidence="10 11">
    <name type="scientific">Pochonia chlamydosporia 170</name>
    <dbReference type="NCBI Taxonomy" id="1380566"/>
    <lineage>
        <taxon>Eukaryota</taxon>
        <taxon>Fungi</taxon>
        <taxon>Dikarya</taxon>
        <taxon>Ascomycota</taxon>
        <taxon>Pezizomycotina</taxon>
        <taxon>Sordariomycetes</taxon>
        <taxon>Hypocreomycetidae</taxon>
        <taxon>Hypocreales</taxon>
        <taxon>Clavicipitaceae</taxon>
        <taxon>Pochonia</taxon>
    </lineage>
</organism>
<dbReference type="InterPro" id="IPR002018">
    <property type="entry name" value="CarbesteraseB"/>
</dbReference>
<dbReference type="AlphaFoldDB" id="A0A179F2Z6"/>
<evidence type="ECO:0000256" key="8">
    <source>
        <dbReference type="RuleBase" id="RU361235"/>
    </source>
</evidence>
<evidence type="ECO:0000256" key="1">
    <source>
        <dbReference type="ARBA" id="ARBA00004613"/>
    </source>
</evidence>
<dbReference type="GO" id="GO:0016787">
    <property type="term" value="F:hydrolase activity"/>
    <property type="evidence" value="ECO:0007669"/>
    <property type="project" value="UniProtKB-KW"/>
</dbReference>
<reference evidence="10 11" key="1">
    <citation type="journal article" date="2016" name="PLoS Pathog.">
        <title>Biosynthesis of antibiotic leucinostatins in bio-control fungus Purpureocillium lilacinum and their inhibition on phytophthora revealed by genome mining.</title>
        <authorList>
            <person name="Wang G."/>
            <person name="Liu Z."/>
            <person name="Lin R."/>
            <person name="Li E."/>
            <person name="Mao Z."/>
            <person name="Ling J."/>
            <person name="Yang Y."/>
            <person name="Yin W.B."/>
            <person name="Xie B."/>
        </authorList>
    </citation>
    <scope>NUCLEOTIDE SEQUENCE [LARGE SCALE GENOMIC DNA]</scope>
    <source>
        <strain evidence="10">170</strain>
    </source>
</reference>
<evidence type="ECO:0000259" key="9">
    <source>
        <dbReference type="Pfam" id="PF00135"/>
    </source>
</evidence>
<evidence type="ECO:0000256" key="2">
    <source>
        <dbReference type="ARBA" id="ARBA00005964"/>
    </source>
</evidence>
<dbReference type="PROSITE" id="PS00122">
    <property type="entry name" value="CARBOXYLESTERASE_B_1"/>
    <property type="match status" value="1"/>
</dbReference>
<dbReference type="Gene3D" id="3.40.50.1820">
    <property type="entry name" value="alpha/beta hydrolase"/>
    <property type="match status" value="1"/>
</dbReference>
<dbReference type="Proteomes" id="UP000078397">
    <property type="component" value="Unassembled WGS sequence"/>
</dbReference>
<comment type="subcellular location">
    <subcellularLocation>
        <location evidence="1">Secreted</location>
    </subcellularLocation>
</comment>
<keyword evidence="4 8" id="KW-0732">Signal</keyword>
<dbReference type="EC" id="3.1.1.-" evidence="8"/>
<dbReference type="OrthoDB" id="408631at2759"/>
<keyword evidence="5 8" id="KW-0378">Hydrolase</keyword>
<sequence>MLVQSLSVSLLLAVVTLASPTGILEERASKTATAVAPAGTILGNVKNGVESFGGIPYAKPPLGPLRMKPPVRRTDSLGVFDGTGPAGACPQMVASTDSKNFLFDTLGSLANLPFVQNVTGQSEDCLTITVARPEGTKAGAKLPVLYWIFGGGFELGWSSMYDGTGLINHAASINQPFVFVAVQYRVAGYGFMPGKEILSEGSGNAGLLDQRMGLEWVADNIDAFGGDPDKVTIWGESAGAISVLNQMILYDGDNTYKGKPLFRGAIMNSGSVVPTDPLDCPKGQAVFDKVVQTGGCTGAADKLACLRALSSNDFLKAVTSVPGILSYNSLALSYLPRPDGKAISKSPDELILGGKYAPVPMIIGDQEDEGTLFGLFQPNLTTTKELVDYLTSYYFAGATKAQITELVGTYGSGIPAVINGSPFNTGLLNEIFPGFKRRAAILGDLVFTLSRRVFLTGTNILHPNVPSWSYLSSYDQGTPILGTLHGSDIIQVFYGIKDNYAANSIRTYYTNFVYNLDPNVGSSGKYPNWPRWSEGNNLAHFFAGKSTLLKDNFRQASFEWITNNIQALRF</sequence>
<keyword evidence="3" id="KW-0964">Secreted</keyword>
<dbReference type="ESTHER" id="metcm-a0a179f2z6">
    <property type="family name" value="Fungal_carboxylesterase_lipase"/>
</dbReference>
<dbReference type="InterPro" id="IPR050309">
    <property type="entry name" value="Type-B_Carboxylest/Lipase"/>
</dbReference>
<dbReference type="InterPro" id="IPR029058">
    <property type="entry name" value="AB_hydrolase_fold"/>
</dbReference>
<dbReference type="RefSeq" id="XP_018137516.1">
    <property type="nucleotide sequence ID" value="XM_018283218.1"/>
</dbReference>
<feature type="signal peptide" evidence="8">
    <location>
        <begin position="1"/>
        <end position="18"/>
    </location>
</feature>
<evidence type="ECO:0000256" key="5">
    <source>
        <dbReference type="ARBA" id="ARBA00022801"/>
    </source>
</evidence>
<dbReference type="GO" id="GO:0006629">
    <property type="term" value="P:lipid metabolic process"/>
    <property type="evidence" value="ECO:0007669"/>
    <property type="project" value="UniProtKB-KW"/>
</dbReference>
<dbReference type="GO" id="GO:0005576">
    <property type="term" value="C:extracellular region"/>
    <property type="evidence" value="ECO:0007669"/>
    <property type="project" value="UniProtKB-SubCell"/>
</dbReference>
<comment type="similarity">
    <text evidence="2 8">Belongs to the type-B carboxylesterase/lipase family.</text>
</comment>
<evidence type="ECO:0000313" key="10">
    <source>
        <dbReference type="EMBL" id="OAQ59523.1"/>
    </source>
</evidence>
<dbReference type="Pfam" id="PF00135">
    <property type="entry name" value="COesterase"/>
    <property type="match status" value="1"/>
</dbReference>
<keyword evidence="7" id="KW-0325">Glycoprotein</keyword>
<dbReference type="GeneID" id="28847212"/>
<gene>
    <name evidence="10" type="ORF">VFPPC_03756</name>
</gene>
<dbReference type="PANTHER" id="PTHR11559">
    <property type="entry name" value="CARBOXYLESTERASE"/>
    <property type="match status" value="1"/>
</dbReference>
<dbReference type="InterPro" id="IPR019826">
    <property type="entry name" value="Carboxylesterase_B_AS"/>
</dbReference>
<keyword evidence="6" id="KW-0443">Lipid metabolism</keyword>
<feature type="chain" id="PRO_5007950144" description="Carboxylic ester hydrolase" evidence="8">
    <location>
        <begin position="19"/>
        <end position="570"/>
    </location>
</feature>
<comment type="caution">
    <text evidence="10">The sequence shown here is derived from an EMBL/GenBank/DDBJ whole genome shotgun (WGS) entry which is preliminary data.</text>
</comment>
<dbReference type="KEGG" id="pchm:VFPPC_03756"/>